<dbReference type="GO" id="GO:0001673">
    <property type="term" value="C:male germ cell nucleus"/>
    <property type="evidence" value="ECO:0007669"/>
    <property type="project" value="Ensembl"/>
</dbReference>
<dbReference type="GO" id="GO:2000143">
    <property type="term" value="P:negative regulation of DNA-templated transcription initiation"/>
    <property type="evidence" value="ECO:0007669"/>
    <property type="project" value="Ensembl"/>
</dbReference>
<reference evidence="7" key="2">
    <citation type="submission" date="2025-09" db="UniProtKB">
        <authorList>
            <consortium name="Ensembl"/>
        </authorList>
    </citation>
    <scope>IDENTIFICATION</scope>
</reference>
<accession>A0A8D0HTI3</accession>
<dbReference type="GO" id="GO:0044727">
    <property type="term" value="P:epigenetic programing of male pronucleus"/>
    <property type="evidence" value="ECO:0007669"/>
    <property type="project" value="Ensembl"/>
</dbReference>
<comment type="subcellular location">
    <subcellularLocation>
        <location evidence="1">Nucleus</location>
    </subcellularLocation>
</comment>
<dbReference type="PANTHER" id="PTHR23337:SF7">
    <property type="entry name" value="ATPASE MORC2"/>
    <property type="match status" value="1"/>
</dbReference>
<keyword evidence="3 5" id="KW-0175">Coiled coil</keyword>
<sequence>FTVDNTNLQGGFMLCFLDDGCGMTPRQATDLVYFGRSSKRSSNSNMIGHYGNGLKSGSMRIGKDFILFTKREDTMTCVLFSQTFCEREGLSEVVVPIPSWSRSTRNPVVEDYEKFTMQMSVICKYSPFKSENELMQQFDAIYGTSGTLVVIYNLKLMLNGEPELDIKTDSVDILMAEIHENLPAQRSLRAYTAILYFDPRMRIFIQADKVEMKRLPYCFYRPRMYPYISSSFKEVSMNEMKKAEMDVKIGISDCYIKRKVLFTACLLIVSFLFRKLRKPKKFFIIFGTNIKNRSQDGMLIYNNSRLIRMYDKVGPQLKTGSHFGSGVVGMVDIPLETMEPTHNKQAFANVKEYNHLLRSMGHYLIQYCKDIGIGQKGETLFWNEFWYLSNRWCEMPSDATQYKRRRAMEIPAVVQCGEFMCDRPEYLPSIPLGTIKRLRQSQNDKEKQLAESIQRHQRKLGDLKSQVSCYLKLAQLSSKPSVGENKQHTCFSGLPLSAVWWQLLPGAQFCWTEWVQDSCPMWTASWQLVSWRDL</sequence>
<name>A0A8D0HTI3_SPHPU</name>
<dbReference type="Proteomes" id="UP000694392">
    <property type="component" value="Unplaced"/>
</dbReference>
<dbReference type="OMA" id="RHPETIM"/>
<dbReference type="Ensembl" id="ENSSPUT00000026811.1">
    <property type="protein sequence ID" value="ENSSPUP00000025121.1"/>
    <property type="gene ID" value="ENSSPUG00000019249.1"/>
</dbReference>
<evidence type="ECO:0000256" key="1">
    <source>
        <dbReference type="ARBA" id="ARBA00004123"/>
    </source>
</evidence>
<evidence type="ECO:0000256" key="5">
    <source>
        <dbReference type="SAM" id="Coils"/>
    </source>
</evidence>
<reference evidence="7" key="1">
    <citation type="submission" date="2025-08" db="UniProtKB">
        <authorList>
            <consortium name="Ensembl"/>
        </authorList>
    </citation>
    <scope>IDENTIFICATION</scope>
</reference>
<keyword evidence="4" id="KW-0539">Nucleus</keyword>
<dbReference type="GeneTree" id="ENSGT00940000153998"/>
<organism evidence="7 8">
    <name type="scientific">Sphenodon punctatus</name>
    <name type="common">Tuatara</name>
    <name type="synonym">Hatteria punctata</name>
    <dbReference type="NCBI Taxonomy" id="8508"/>
    <lineage>
        <taxon>Eukaryota</taxon>
        <taxon>Metazoa</taxon>
        <taxon>Chordata</taxon>
        <taxon>Craniata</taxon>
        <taxon>Vertebrata</taxon>
        <taxon>Euteleostomi</taxon>
        <taxon>Lepidosauria</taxon>
        <taxon>Sphenodontia</taxon>
        <taxon>Sphenodontidae</taxon>
        <taxon>Sphenodon</taxon>
    </lineage>
</organism>
<feature type="coiled-coil region" evidence="5">
    <location>
        <begin position="435"/>
        <end position="466"/>
    </location>
</feature>
<dbReference type="Gene3D" id="3.30.565.10">
    <property type="entry name" value="Histidine kinase-like ATPase, C-terminal domain"/>
    <property type="match status" value="1"/>
</dbReference>
<dbReference type="SUPFAM" id="SSF55874">
    <property type="entry name" value="ATPase domain of HSP90 chaperone/DNA topoisomerase II/histidine kinase"/>
    <property type="match status" value="1"/>
</dbReference>
<evidence type="ECO:0000259" key="6">
    <source>
        <dbReference type="Pfam" id="PF17942"/>
    </source>
</evidence>
<evidence type="ECO:0000313" key="8">
    <source>
        <dbReference type="Proteomes" id="UP000694392"/>
    </source>
</evidence>
<dbReference type="AlphaFoldDB" id="A0A8D0HTI3"/>
<keyword evidence="2" id="KW-0479">Metal-binding</keyword>
<dbReference type="GO" id="GO:0141005">
    <property type="term" value="P:transposable element silencing by heterochromatin formation"/>
    <property type="evidence" value="ECO:0007669"/>
    <property type="project" value="Ensembl"/>
</dbReference>
<dbReference type="InterPro" id="IPR036890">
    <property type="entry name" value="HATPase_C_sf"/>
</dbReference>
<evidence type="ECO:0000256" key="2">
    <source>
        <dbReference type="ARBA" id="ARBA00022723"/>
    </source>
</evidence>
<dbReference type="Pfam" id="PF13589">
    <property type="entry name" value="HATPase_c_3"/>
    <property type="match status" value="1"/>
</dbReference>
<dbReference type="GO" id="GO:0046872">
    <property type="term" value="F:metal ion binding"/>
    <property type="evidence" value="ECO:0007669"/>
    <property type="project" value="UniProtKB-KW"/>
</dbReference>
<dbReference type="GO" id="GO:0007283">
    <property type="term" value="P:spermatogenesis"/>
    <property type="evidence" value="ECO:0007669"/>
    <property type="project" value="Ensembl"/>
</dbReference>
<dbReference type="Pfam" id="PF17942">
    <property type="entry name" value="Morc6_S5"/>
    <property type="match status" value="1"/>
</dbReference>
<evidence type="ECO:0000313" key="7">
    <source>
        <dbReference type="Ensembl" id="ENSSPUP00000025121.1"/>
    </source>
</evidence>
<protein>
    <submittedName>
        <fullName evidence="7">MORC family CW-type zinc finger 1</fullName>
    </submittedName>
</protein>
<evidence type="ECO:0000256" key="3">
    <source>
        <dbReference type="ARBA" id="ARBA00023054"/>
    </source>
</evidence>
<dbReference type="PANTHER" id="PTHR23337">
    <property type="entry name" value="ZINC FINGER CW-TYPE COILED-COIL DOMAIN PROTEIN 1"/>
    <property type="match status" value="1"/>
</dbReference>
<keyword evidence="8" id="KW-1185">Reference proteome</keyword>
<dbReference type="InterPro" id="IPR041006">
    <property type="entry name" value="Morc_S5"/>
</dbReference>
<gene>
    <name evidence="7" type="primary">MORC1</name>
</gene>
<evidence type="ECO:0000256" key="4">
    <source>
        <dbReference type="ARBA" id="ARBA00023242"/>
    </source>
</evidence>
<proteinExistence type="predicted"/>
<dbReference type="GO" id="GO:0032197">
    <property type="term" value="P:retrotransposition"/>
    <property type="evidence" value="ECO:0007669"/>
    <property type="project" value="Ensembl"/>
</dbReference>
<dbReference type="GO" id="GO:0001662">
    <property type="term" value="P:behavioral fear response"/>
    <property type="evidence" value="ECO:0007669"/>
    <property type="project" value="Ensembl"/>
</dbReference>
<feature type="domain" description="Morc S5" evidence="6">
    <location>
        <begin position="283"/>
        <end position="367"/>
    </location>
</feature>